<evidence type="ECO:0000256" key="1">
    <source>
        <dbReference type="SAM" id="Phobius"/>
    </source>
</evidence>
<evidence type="ECO:0000313" key="3">
    <source>
        <dbReference type="Proteomes" id="UP000190322"/>
    </source>
</evidence>
<dbReference type="RefSeq" id="WP_078256031.1">
    <property type="nucleotide sequence ID" value="NZ_MUXT01000006.1"/>
</dbReference>
<feature type="transmembrane region" description="Helical" evidence="1">
    <location>
        <begin position="15"/>
        <end position="37"/>
    </location>
</feature>
<protein>
    <submittedName>
        <fullName evidence="2">Uncharacterized protein</fullName>
    </submittedName>
</protein>
<dbReference type="Proteomes" id="UP000190322">
    <property type="component" value="Unassembled WGS sequence"/>
</dbReference>
<evidence type="ECO:0000313" key="2">
    <source>
        <dbReference type="EMBL" id="OOR83897.1"/>
    </source>
</evidence>
<dbReference type="EMBL" id="MUXT01000006">
    <property type="protein sequence ID" value="OOR83897.1"/>
    <property type="molecule type" value="Genomic_DNA"/>
</dbReference>
<name>A0A1S9ZKU2_9GAMM</name>
<keyword evidence="1" id="KW-0812">Transmembrane</keyword>
<organism evidence="2 3">
    <name type="scientific">Moraxella canis</name>
    <dbReference type="NCBI Taxonomy" id="90239"/>
    <lineage>
        <taxon>Bacteria</taxon>
        <taxon>Pseudomonadati</taxon>
        <taxon>Pseudomonadota</taxon>
        <taxon>Gammaproteobacteria</taxon>
        <taxon>Moraxellales</taxon>
        <taxon>Moraxellaceae</taxon>
        <taxon>Moraxella</taxon>
    </lineage>
</organism>
<keyword evidence="1" id="KW-0472">Membrane</keyword>
<dbReference type="AlphaFoldDB" id="A0A1S9ZKU2"/>
<gene>
    <name evidence="2" type="ORF">B0180_05500</name>
</gene>
<reference evidence="2 3" key="1">
    <citation type="submission" date="2017-02" db="EMBL/GenBank/DDBJ databases">
        <title>Draft genome sequence of Moraxella canis CCUG 8415A type strain.</title>
        <authorList>
            <person name="Engstrom-Jakobsson H."/>
            <person name="Salva-Serra F."/>
            <person name="Thorell K."/>
            <person name="Gonzales-Siles L."/>
            <person name="Karlsson R."/>
            <person name="Boulund F."/>
            <person name="Engstrand L."/>
            <person name="Moore E."/>
        </authorList>
    </citation>
    <scope>NUCLEOTIDE SEQUENCE [LARGE SCALE GENOMIC DNA]</scope>
    <source>
        <strain evidence="2 3">CCUG 8415A</strain>
    </source>
</reference>
<sequence length="65" mass="7374">MQNSLPVFIEFAAEIVLKMLIVVGVSALLFYIGTYALQRQAEADYMECLSWKNDGHAVQCSENFR</sequence>
<keyword evidence="1" id="KW-1133">Transmembrane helix</keyword>
<proteinExistence type="predicted"/>
<accession>A0A1S9ZKU2</accession>
<comment type="caution">
    <text evidence="2">The sequence shown here is derived from an EMBL/GenBank/DDBJ whole genome shotgun (WGS) entry which is preliminary data.</text>
</comment>